<keyword evidence="8 14" id="KW-0472">Membrane</keyword>
<dbReference type="Gene3D" id="1.20.1070.10">
    <property type="entry name" value="Rhodopsin 7-helix transmembrane proteins"/>
    <property type="match status" value="1"/>
</dbReference>
<proteinExistence type="inferred from homology"/>
<organism evidence="16 17">
    <name type="scientific">Eleutherodactylus coqui</name>
    <name type="common">Puerto Rican coqui</name>
    <dbReference type="NCBI Taxonomy" id="57060"/>
    <lineage>
        <taxon>Eukaryota</taxon>
        <taxon>Metazoa</taxon>
        <taxon>Chordata</taxon>
        <taxon>Craniata</taxon>
        <taxon>Vertebrata</taxon>
        <taxon>Euteleostomi</taxon>
        <taxon>Amphibia</taxon>
        <taxon>Batrachia</taxon>
        <taxon>Anura</taxon>
        <taxon>Neobatrachia</taxon>
        <taxon>Hyloidea</taxon>
        <taxon>Eleutherodactylidae</taxon>
        <taxon>Eleutherodactylinae</taxon>
        <taxon>Eleutherodactylus</taxon>
        <taxon>Eleutherodactylus</taxon>
    </lineage>
</organism>
<name>A0A8J6ELI4_ELECQ</name>
<feature type="transmembrane region" description="Helical" evidence="14">
    <location>
        <begin position="91"/>
        <end position="115"/>
    </location>
</feature>
<evidence type="ECO:0000256" key="12">
    <source>
        <dbReference type="ARBA" id="ARBA00023224"/>
    </source>
</evidence>
<evidence type="ECO:0000259" key="15">
    <source>
        <dbReference type="PROSITE" id="PS50262"/>
    </source>
</evidence>
<keyword evidence="4 13" id="KW-0812">Transmembrane</keyword>
<feature type="transmembrane region" description="Helical" evidence="14">
    <location>
        <begin position="274"/>
        <end position="293"/>
    </location>
</feature>
<dbReference type="FunFam" id="1.20.1070.10:FF:000010">
    <property type="entry name" value="Olfactory receptor"/>
    <property type="match status" value="1"/>
</dbReference>
<dbReference type="GO" id="GO:0004984">
    <property type="term" value="F:olfactory receptor activity"/>
    <property type="evidence" value="ECO:0007669"/>
    <property type="project" value="InterPro"/>
</dbReference>
<evidence type="ECO:0000313" key="16">
    <source>
        <dbReference type="EMBL" id="KAG9471044.1"/>
    </source>
</evidence>
<evidence type="ECO:0000256" key="11">
    <source>
        <dbReference type="ARBA" id="ARBA00023180"/>
    </source>
</evidence>
<dbReference type="PROSITE" id="PS00237">
    <property type="entry name" value="G_PROTEIN_RECEP_F1_1"/>
    <property type="match status" value="1"/>
</dbReference>
<dbReference type="GO" id="GO:0004930">
    <property type="term" value="F:G protein-coupled receptor activity"/>
    <property type="evidence" value="ECO:0007669"/>
    <property type="project" value="UniProtKB-KW"/>
</dbReference>
<feature type="domain" description="G-protein coupled receptors family 1 profile" evidence="15">
    <location>
        <begin position="42"/>
        <end position="291"/>
    </location>
</feature>
<keyword evidence="11" id="KW-0325">Glycoprotein</keyword>
<dbReference type="PANTHER" id="PTHR24242:SF253">
    <property type="entry name" value="OLFACTORY RECEPTOR-RELATED"/>
    <property type="match status" value="1"/>
</dbReference>
<dbReference type="InterPro" id="IPR017452">
    <property type="entry name" value="GPCR_Rhodpsn_7TM"/>
</dbReference>
<evidence type="ECO:0000256" key="10">
    <source>
        <dbReference type="ARBA" id="ARBA00023170"/>
    </source>
</evidence>
<comment type="subcellular location">
    <subcellularLocation>
        <location evidence="1 14">Cell membrane</location>
        <topology evidence="1 14">Multi-pass membrane protein</topology>
    </subcellularLocation>
</comment>
<evidence type="ECO:0000256" key="1">
    <source>
        <dbReference type="ARBA" id="ARBA00004651"/>
    </source>
</evidence>
<evidence type="ECO:0000256" key="4">
    <source>
        <dbReference type="ARBA" id="ARBA00022692"/>
    </source>
</evidence>
<keyword evidence="7 13" id="KW-0297">G-protein coupled receptor</keyword>
<dbReference type="InterPro" id="IPR000276">
    <property type="entry name" value="GPCR_Rhodpsn"/>
</dbReference>
<dbReference type="PROSITE" id="PS50262">
    <property type="entry name" value="G_PROTEIN_RECEP_F1_2"/>
    <property type="match status" value="1"/>
</dbReference>
<keyword evidence="6 14" id="KW-1133">Transmembrane helix</keyword>
<keyword evidence="17" id="KW-1185">Reference proteome</keyword>
<dbReference type="GO" id="GO:0005886">
    <property type="term" value="C:plasma membrane"/>
    <property type="evidence" value="ECO:0007669"/>
    <property type="project" value="UniProtKB-SubCell"/>
</dbReference>
<keyword evidence="12 13" id="KW-0807">Transducer</keyword>
<feature type="transmembrane region" description="Helical" evidence="14">
    <location>
        <begin position="239"/>
        <end position="262"/>
    </location>
</feature>
<comment type="caution">
    <text evidence="16">The sequence shown here is derived from an EMBL/GenBank/DDBJ whole genome shotgun (WGS) entry which is preliminary data.</text>
</comment>
<dbReference type="Proteomes" id="UP000770717">
    <property type="component" value="Unassembled WGS sequence"/>
</dbReference>
<keyword evidence="9" id="KW-1015">Disulfide bond</keyword>
<dbReference type="Pfam" id="PF13853">
    <property type="entry name" value="7tm_4"/>
    <property type="match status" value="1"/>
</dbReference>
<dbReference type="PRINTS" id="PR00237">
    <property type="entry name" value="GPCRRHODOPSN"/>
</dbReference>
<evidence type="ECO:0000256" key="13">
    <source>
        <dbReference type="RuleBase" id="RU000688"/>
    </source>
</evidence>
<dbReference type="PRINTS" id="PR00245">
    <property type="entry name" value="OLFACTORYR"/>
</dbReference>
<dbReference type="AlphaFoldDB" id="A0A8J6ELI4"/>
<evidence type="ECO:0000256" key="6">
    <source>
        <dbReference type="ARBA" id="ARBA00022989"/>
    </source>
</evidence>
<protein>
    <recommendedName>
        <fullName evidence="14">Olfactory receptor</fullName>
    </recommendedName>
</protein>
<dbReference type="PANTHER" id="PTHR24242">
    <property type="entry name" value="G-PROTEIN COUPLED RECEPTOR"/>
    <property type="match status" value="1"/>
</dbReference>
<evidence type="ECO:0000256" key="2">
    <source>
        <dbReference type="ARBA" id="ARBA00022475"/>
    </source>
</evidence>
<feature type="transmembrane region" description="Helical" evidence="14">
    <location>
        <begin position="20"/>
        <end position="49"/>
    </location>
</feature>
<dbReference type="SUPFAM" id="SSF81321">
    <property type="entry name" value="Family A G protein-coupled receptor-like"/>
    <property type="match status" value="1"/>
</dbReference>
<evidence type="ECO:0000256" key="9">
    <source>
        <dbReference type="ARBA" id="ARBA00023157"/>
    </source>
</evidence>
<evidence type="ECO:0000256" key="8">
    <source>
        <dbReference type="ARBA" id="ARBA00023136"/>
    </source>
</evidence>
<evidence type="ECO:0000256" key="5">
    <source>
        <dbReference type="ARBA" id="ARBA00022725"/>
    </source>
</evidence>
<keyword evidence="10 13" id="KW-0675">Receptor</keyword>
<keyword evidence="5 14" id="KW-0552">Olfaction</keyword>
<evidence type="ECO:0000256" key="3">
    <source>
        <dbReference type="ARBA" id="ARBA00022606"/>
    </source>
</evidence>
<keyword evidence="3 14" id="KW-0716">Sensory transduction</keyword>
<dbReference type="EMBL" id="WNTK01000192">
    <property type="protein sequence ID" value="KAG9471044.1"/>
    <property type="molecule type" value="Genomic_DNA"/>
</dbReference>
<comment type="similarity">
    <text evidence="13">Belongs to the G-protein coupled receptor 1 family.</text>
</comment>
<feature type="transmembrane region" description="Helical" evidence="14">
    <location>
        <begin position="136"/>
        <end position="158"/>
    </location>
</feature>
<reference evidence="16" key="1">
    <citation type="thesis" date="2020" institute="ProQuest LLC" country="789 East Eisenhower Parkway, Ann Arbor, MI, USA">
        <title>Comparative Genomics and Chromosome Evolution.</title>
        <authorList>
            <person name="Mudd A.B."/>
        </authorList>
    </citation>
    <scope>NUCLEOTIDE SEQUENCE</scope>
    <source>
        <strain evidence="16">HN-11 Male</strain>
        <tissue evidence="16">Kidney and liver</tissue>
    </source>
</reference>
<gene>
    <name evidence="16" type="ORF">GDO78_016043</name>
</gene>
<keyword evidence="2 14" id="KW-1003">Cell membrane</keyword>
<feature type="transmembrane region" description="Helical" evidence="14">
    <location>
        <begin position="203"/>
        <end position="227"/>
    </location>
</feature>
<sequence length="310" mass="35279">MLPVRNWSVIAEIHLLGFQTLWPFSLLLFISFLLIYWLTISGNMIIILLVTRSRSLQSPMYLFLTQLSLSDSLMATSIIPNTLYVVMGSDATITFTGCLTQFYFFSASLALESLFLTGMSYDRYVAICNPLHYNIIMDYLFCMKFIVFSWGFSFSVILNHVLAVCNLEFCGPSVIDHYFCDLSPLLELSCSDTFIVEVEVTLLVIPMALFQFLLVIVSYSYIIFTILRIPSVVGRQKAFSTCSSHLTLVSMYYGTLLCTYLVPTRGQSLNASKVLSLLYTVVISCINPIVYSLRNKDIKEAFYKCNFLMR</sequence>
<dbReference type="InterPro" id="IPR000725">
    <property type="entry name" value="Olfact_rcpt"/>
</dbReference>
<dbReference type="OrthoDB" id="9894270at2759"/>
<evidence type="ECO:0000256" key="14">
    <source>
        <dbReference type="RuleBase" id="RU363047"/>
    </source>
</evidence>
<feature type="transmembrane region" description="Helical" evidence="14">
    <location>
        <begin position="61"/>
        <end position="79"/>
    </location>
</feature>
<evidence type="ECO:0000256" key="7">
    <source>
        <dbReference type="ARBA" id="ARBA00023040"/>
    </source>
</evidence>
<accession>A0A8J6ELI4</accession>
<dbReference type="InterPro" id="IPR050939">
    <property type="entry name" value="Olfactory_GPCR1"/>
</dbReference>
<evidence type="ECO:0000313" key="17">
    <source>
        <dbReference type="Proteomes" id="UP000770717"/>
    </source>
</evidence>